<reference evidence="1 2" key="1">
    <citation type="submission" date="2024-01" db="EMBL/GenBank/DDBJ databases">
        <title>The genomes of 5 underutilized Papilionoideae crops provide insights into root nodulation and disease resistanc.</title>
        <authorList>
            <person name="Jiang F."/>
        </authorList>
    </citation>
    <scope>NUCLEOTIDE SEQUENCE [LARGE SCALE GENOMIC DNA]</scope>
    <source>
        <strain evidence="1">JINMINGXINNONG_FW02</strain>
        <tissue evidence="1">Leaves</tissue>
    </source>
</reference>
<gene>
    <name evidence="1" type="ORF">VNO80_26853</name>
</gene>
<name>A0AAN9LFJ9_PHACN</name>
<keyword evidence="2" id="KW-1185">Reference proteome</keyword>
<dbReference type="Proteomes" id="UP001374584">
    <property type="component" value="Unassembled WGS sequence"/>
</dbReference>
<evidence type="ECO:0000313" key="1">
    <source>
        <dbReference type="EMBL" id="KAK7335082.1"/>
    </source>
</evidence>
<comment type="caution">
    <text evidence="1">The sequence shown here is derived from an EMBL/GenBank/DDBJ whole genome shotgun (WGS) entry which is preliminary data.</text>
</comment>
<proteinExistence type="predicted"/>
<dbReference type="EMBL" id="JAYMYR010000010">
    <property type="protein sequence ID" value="KAK7335082.1"/>
    <property type="molecule type" value="Genomic_DNA"/>
</dbReference>
<sequence>MALDPRDSVVPFGVFIYSFIPQLLFGSYQCPLSNLFFFSTPCEFSRSAVVVPPSFFKVKRKKICSNHRHSHSLGSRGPHVRCKRTTLSMSAIAYCSFTLLPNTLSYN</sequence>
<evidence type="ECO:0000313" key="2">
    <source>
        <dbReference type="Proteomes" id="UP001374584"/>
    </source>
</evidence>
<protein>
    <submittedName>
        <fullName evidence="1">Uncharacterized protein</fullName>
    </submittedName>
</protein>
<accession>A0AAN9LFJ9</accession>
<organism evidence="1 2">
    <name type="scientific">Phaseolus coccineus</name>
    <name type="common">Scarlet runner bean</name>
    <name type="synonym">Phaseolus multiflorus</name>
    <dbReference type="NCBI Taxonomy" id="3886"/>
    <lineage>
        <taxon>Eukaryota</taxon>
        <taxon>Viridiplantae</taxon>
        <taxon>Streptophyta</taxon>
        <taxon>Embryophyta</taxon>
        <taxon>Tracheophyta</taxon>
        <taxon>Spermatophyta</taxon>
        <taxon>Magnoliopsida</taxon>
        <taxon>eudicotyledons</taxon>
        <taxon>Gunneridae</taxon>
        <taxon>Pentapetalae</taxon>
        <taxon>rosids</taxon>
        <taxon>fabids</taxon>
        <taxon>Fabales</taxon>
        <taxon>Fabaceae</taxon>
        <taxon>Papilionoideae</taxon>
        <taxon>50 kb inversion clade</taxon>
        <taxon>NPAAA clade</taxon>
        <taxon>indigoferoid/millettioid clade</taxon>
        <taxon>Phaseoleae</taxon>
        <taxon>Phaseolus</taxon>
    </lineage>
</organism>
<dbReference type="AlphaFoldDB" id="A0AAN9LFJ9"/>